<feature type="compositionally biased region" description="Acidic residues" evidence="2">
    <location>
        <begin position="303"/>
        <end position="314"/>
    </location>
</feature>
<dbReference type="EMBL" id="SRHY01000041">
    <property type="protein sequence ID" value="TFJ91723.1"/>
    <property type="molecule type" value="Genomic_DNA"/>
</dbReference>
<dbReference type="RefSeq" id="WP_135111215.1">
    <property type="nucleotide sequence ID" value="NZ_SRHY01000041.1"/>
</dbReference>
<dbReference type="Pfam" id="PF25984">
    <property type="entry name" value="BSH_YknX"/>
    <property type="match status" value="1"/>
</dbReference>
<organism evidence="4 5">
    <name type="scientific">Lentibacillus salicampi</name>
    <dbReference type="NCBI Taxonomy" id="175306"/>
    <lineage>
        <taxon>Bacteria</taxon>
        <taxon>Bacillati</taxon>
        <taxon>Bacillota</taxon>
        <taxon>Bacilli</taxon>
        <taxon>Bacillales</taxon>
        <taxon>Bacillaceae</taxon>
        <taxon>Lentibacillus</taxon>
    </lineage>
</organism>
<keyword evidence="1" id="KW-0175">Coiled coil</keyword>
<accession>A0A4Y9A7L8</accession>
<dbReference type="PANTHER" id="PTHR30469">
    <property type="entry name" value="MULTIDRUG RESISTANCE PROTEIN MDTA"/>
    <property type="match status" value="1"/>
</dbReference>
<evidence type="ECO:0000313" key="4">
    <source>
        <dbReference type="EMBL" id="TFJ91723.1"/>
    </source>
</evidence>
<feature type="domain" description="YknX-like barrel-sandwich hybrid" evidence="3">
    <location>
        <begin position="65"/>
        <end position="212"/>
    </location>
</feature>
<reference evidence="4 5" key="1">
    <citation type="submission" date="2019-03" db="EMBL/GenBank/DDBJ databases">
        <title>Genome sequence of Lentibacillus salicampi ATCC BAA-719.</title>
        <authorList>
            <person name="Maclea K.S."/>
            <person name="Simoes Junior M."/>
        </authorList>
    </citation>
    <scope>NUCLEOTIDE SEQUENCE [LARGE SCALE GENOMIC DNA]</scope>
    <source>
        <strain evidence="4 5">ATCC BAA-719</strain>
    </source>
</reference>
<evidence type="ECO:0000313" key="5">
    <source>
        <dbReference type="Proteomes" id="UP000298484"/>
    </source>
</evidence>
<dbReference type="OrthoDB" id="2446145at2"/>
<name>A0A4Y9A7L8_9BACI</name>
<dbReference type="GO" id="GO:0015562">
    <property type="term" value="F:efflux transmembrane transporter activity"/>
    <property type="evidence" value="ECO:0007669"/>
    <property type="project" value="TreeGrafter"/>
</dbReference>
<dbReference type="GO" id="GO:1990281">
    <property type="term" value="C:efflux pump complex"/>
    <property type="evidence" value="ECO:0007669"/>
    <property type="project" value="TreeGrafter"/>
</dbReference>
<feature type="region of interest" description="Disordered" evidence="2">
    <location>
        <begin position="286"/>
        <end position="346"/>
    </location>
</feature>
<feature type="compositionally biased region" description="Acidic residues" evidence="2">
    <location>
        <begin position="323"/>
        <end position="332"/>
    </location>
</feature>
<proteinExistence type="predicted"/>
<dbReference type="InterPro" id="IPR058639">
    <property type="entry name" value="BSH_YknX-like"/>
</dbReference>
<dbReference type="Gene3D" id="2.40.420.20">
    <property type="match status" value="1"/>
</dbReference>
<evidence type="ECO:0000256" key="2">
    <source>
        <dbReference type="SAM" id="MobiDB-lite"/>
    </source>
</evidence>
<evidence type="ECO:0000256" key="1">
    <source>
        <dbReference type="SAM" id="Coils"/>
    </source>
</evidence>
<dbReference type="PANTHER" id="PTHR30469:SF15">
    <property type="entry name" value="HLYD FAMILY OF SECRETION PROTEINS"/>
    <property type="match status" value="1"/>
</dbReference>
<gene>
    <name evidence="4" type="ORF">E4U82_16155</name>
</gene>
<dbReference type="Gene3D" id="1.10.287.470">
    <property type="entry name" value="Helix hairpin bin"/>
    <property type="match status" value="1"/>
</dbReference>
<feature type="coiled-coil region" evidence="1">
    <location>
        <begin position="166"/>
        <end position="193"/>
    </location>
</feature>
<keyword evidence="5" id="KW-1185">Reference proteome</keyword>
<dbReference type="Proteomes" id="UP000298484">
    <property type="component" value="Unassembled WGS sequence"/>
</dbReference>
<dbReference type="AlphaFoldDB" id="A0A4Y9A7L8"/>
<comment type="caution">
    <text evidence="4">The sequence shown here is derived from an EMBL/GenBank/DDBJ whole genome shotgun (WGS) entry which is preliminary data.</text>
</comment>
<protein>
    <recommendedName>
        <fullName evidence="3">YknX-like barrel-sandwich hybrid domain-containing protein</fullName>
    </recommendedName>
</protein>
<dbReference type="Gene3D" id="2.40.50.100">
    <property type="match status" value="1"/>
</dbReference>
<sequence>MSRRRKMIFMAVVLFIAINSLLVYMDDEDRVPRVSYIEDWSETVERDMYESIDTAGVLATAEEKHVYFDQNKGSFQEFHVEEGASVNTGDQLFTYQVHDYYETMADLEGEQQQLTSDIQTIEAALASISSYQVPETDMTTELEGENGTLDMTSKSVDANYMKEQYMTEKETELAQKEAKLQRVQSQISDLETTGETVTVESPYQGEVTAVSDSLDNPVVTIRDSKLQVEGELTESERMDVRPDMPVKVDIKENQTVLEGTLSDISDSPGTASLHGTSLYPFAAEFEEETEASEAEQSGRTEGPAEEEGSDEQTEEGLTITPDESSETEESESEPSQQDETTAESEKADAALLPGYHADLTIITNESPKAAVVNEDNLFNNHLWKMTSEGLLLKQPVEAGIHMDDLVEITEGANPGEWVAHSDEDQFRDGAAFMTPLELSDIEWKDPGKYDNVNWNRYFIIGLLSR</sequence>
<evidence type="ECO:0000259" key="3">
    <source>
        <dbReference type="Pfam" id="PF25984"/>
    </source>
</evidence>